<sequence length="366" mass="41631">MAFSTQLSLIIARSSVFTKNFCSEPKDYPHYLQNFRHVCMFPSFTIVPSNFNHYLLRVLDMIHGLGWSHLLETRRFNYCPEAVRLFYVSMRRDANHRPTYFTTTVFGHSVTIIVQLISRLLGISIEGRTMMSEDDFPLFHFDLQEEIIRLSSLPEDEYTRANYTHVNNLSNDPKVLHFFITRVSLPRSTNQMLDVWILSNVMSGTKLSYPHLIFNHLLSYGDPRNAGYLSFAPYITRMLRCLGIDLEDKVSIVNVLDSLRAQHVLHYVNASVGVCKIVNPQGGERVEIGDGNQTLFRNINDDLAAVARAMKKATGASTADKGKHKLNNQEIMESHYKEEGTRPTTAGMSIKIRVCGDTSASSRLEA</sequence>
<feature type="domain" description="Putative plant transposon protein" evidence="1">
    <location>
        <begin position="65"/>
        <end position="245"/>
    </location>
</feature>
<evidence type="ECO:0000313" key="3">
    <source>
        <dbReference type="Proteomes" id="UP001497516"/>
    </source>
</evidence>
<gene>
    <name evidence="2" type="ORF">LTRI10_LOCUS19882</name>
</gene>
<evidence type="ECO:0000259" key="1">
    <source>
        <dbReference type="Pfam" id="PF20167"/>
    </source>
</evidence>
<name>A0AAV2DXB0_9ROSI</name>
<proteinExistence type="predicted"/>
<dbReference type="Pfam" id="PF20167">
    <property type="entry name" value="Transposase_32"/>
    <property type="match status" value="1"/>
</dbReference>
<reference evidence="2 3" key="1">
    <citation type="submission" date="2024-04" db="EMBL/GenBank/DDBJ databases">
        <authorList>
            <person name="Fracassetti M."/>
        </authorList>
    </citation>
    <scope>NUCLEOTIDE SEQUENCE [LARGE SCALE GENOMIC DNA]</scope>
</reference>
<organism evidence="2 3">
    <name type="scientific">Linum trigynum</name>
    <dbReference type="NCBI Taxonomy" id="586398"/>
    <lineage>
        <taxon>Eukaryota</taxon>
        <taxon>Viridiplantae</taxon>
        <taxon>Streptophyta</taxon>
        <taxon>Embryophyta</taxon>
        <taxon>Tracheophyta</taxon>
        <taxon>Spermatophyta</taxon>
        <taxon>Magnoliopsida</taxon>
        <taxon>eudicotyledons</taxon>
        <taxon>Gunneridae</taxon>
        <taxon>Pentapetalae</taxon>
        <taxon>rosids</taxon>
        <taxon>fabids</taxon>
        <taxon>Malpighiales</taxon>
        <taxon>Linaceae</taxon>
        <taxon>Linum</taxon>
    </lineage>
</organism>
<evidence type="ECO:0000313" key="2">
    <source>
        <dbReference type="EMBL" id="CAL1378288.1"/>
    </source>
</evidence>
<accession>A0AAV2DXB0</accession>
<protein>
    <recommendedName>
        <fullName evidence="1">Putative plant transposon protein domain-containing protein</fullName>
    </recommendedName>
</protein>
<dbReference type="InterPro" id="IPR046796">
    <property type="entry name" value="Transposase_32_dom"/>
</dbReference>
<keyword evidence="3" id="KW-1185">Reference proteome</keyword>
<dbReference type="EMBL" id="OZ034816">
    <property type="protein sequence ID" value="CAL1378288.1"/>
    <property type="molecule type" value="Genomic_DNA"/>
</dbReference>
<dbReference type="AlphaFoldDB" id="A0AAV2DXB0"/>
<dbReference type="Proteomes" id="UP001497516">
    <property type="component" value="Chromosome 3"/>
</dbReference>